<dbReference type="InterPro" id="IPR036188">
    <property type="entry name" value="FAD/NAD-bd_sf"/>
</dbReference>
<dbReference type="SUPFAM" id="SSF51905">
    <property type="entry name" value="FAD/NAD(P)-binding domain"/>
    <property type="match status" value="1"/>
</dbReference>
<dbReference type="Gene3D" id="3.50.50.60">
    <property type="entry name" value="FAD/NAD(P)-binding domain"/>
    <property type="match status" value="1"/>
</dbReference>
<protein>
    <submittedName>
        <fullName evidence="1">Putative lycopene beta and epsilon cyclase</fullName>
    </submittedName>
</protein>
<name>A0A0U2M5P2_9BACT</name>
<accession>A0A0U2M5P2</accession>
<organism evidence="1">
    <name type="scientific">uncultured bacterium EIL11C05</name>
    <dbReference type="NCBI Taxonomy" id="1768199"/>
    <lineage>
        <taxon>Bacteria</taxon>
        <taxon>environmental samples</taxon>
    </lineage>
</organism>
<evidence type="ECO:0000313" key="1">
    <source>
        <dbReference type="EMBL" id="ALS56137.1"/>
    </source>
</evidence>
<sequence length="431" mass="47694">MQTNRPDQPHSDYELVIIGGGCSGLSLAAALCRLAVQPEDVPRTLIVEPRSRYTSDRSWCFWAEANQDNQARPESHVSQAIDIAGGLITRSWRAWEFSAESVSHRHTSGGGWNYHYVPSIRFYEKVEEQLAENPNITLLKDARVSEAKPNENCIALRLESGLSGATVESRKVTAGQIVDTRIPENVDVASAVLKQVFFGLEVRLESPHRFDDVARVMDDMRVDNEGFMFDYVLPLDSHSLLVEFTRFAAKSLPPESLRLDALESARRVCGDSGFQIVREESGVIPMGLSDGVGPSDPRWIHTGLGAGAARPSTGYAFTRIQRWAEICAAGILKDGKGQGFPPDRPLLTWMDKVFLRTIASNPALAPQLFMSLAGKVHPDRLLRFLTDRPGIRDLLAVMLALPKLPLIRCALAELHAGIVTANRSHTWHEVL</sequence>
<dbReference type="EMBL" id="KT201088">
    <property type="protein sequence ID" value="ALS56137.1"/>
    <property type="molecule type" value="Genomic_DNA"/>
</dbReference>
<dbReference type="Pfam" id="PF05834">
    <property type="entry name" value="Lycopene_cycl"/>
    <property type="match status" value="1"/>
</dbReference>
<dbReference type="AlphaFoldDB" id="A0A0U2M5P2"/>
<proteinExistence type="predicted"/>
<reference evidence="1" key="1">
    <citation type="journal article" date="2016" name="ISME J.">
        <title>Functional metagenomic screen reveals new and diverse microbial rhodopsins.</title>
        <authorList>
            <person name="Pushkarev A."/>
            <person name="Beja O."/>
        </authorList>
    </citation>
    <scope>NUCLEOTIDE SEQUENCE</scope>
</reference>